<keyword evidence="1" id="KW-0812">Transmembrane</keyword>
<keyword evidence="1" id="KW-1133">Transmembrane helix</keyword>
<gene>
    <name evidence="2" type="ORF">TSUD_70230</name>
</gene>
<dbReference type="Proteomes" id="UP000242715">
    <property type="component" value="Unassembled WGS sequence"/>
</dbReference>
<name>A0A2Z6MPB1_TRISU</name>
<reference evidence="3" key="1">
    <citation type="journal article" date="2017" name="Front. Plant Sci.">
        <title>Climate Clever Clovers: New Paradigm to Reduce the Environmental Footprint of Ruminants by Breeding Low Methanogenic Forages Utilizing Haplotype Variation.</title>
        <authorList>
            <person name="Kaur P."/>
            <person name="Appels R."/>
            <person name="Bayer P.E."/>
            <person name="Keeble-Gagnere G."/>
            <person name="Wang J."/>
            <person name="Hirakawa H."/>
            <person name="Shirasawa K."/>
            <person name="Vercoe P."/>
            <person name="Stefanova K."/>
            <person name="Durmic Z."/>
            <person name="Nichols P."/>
            <person name="Revell C."/>
            <person name="Isobe S.N."/>
            <person name="Edwards D."/>
            <person name="Erskine W."/>
        </authorList>
    </citation>
    <scope>NUCLEOTIDE SEQUENCE [LARGE SCALE GENOMIC DNA]</scope>
    <source>
        <strain evidence="3">cv. Daliak</strain>
    </source>
</reference>
<proteinExistence type="predicted"/>
<organism evidence="2 3">
    <name type="scientific">Trifolium subterraneum</name>
    <name type="common">Subterranean clover</name>
    <dbReference type="NCBI Taxonomy" id="3900"/>
    <lineage>
        <taxon>Eukaryota</taxon>
        <taxon>Viridiplantae</taxon>
        <taxon>Streptophyta</taxon>
        <taxon>Embryophyta</taxon>
        <taxon>Tracheophyta</taxon>
        <taxon>Spermatophyta</taxon>
        <taxon>Magnoliopsida</taxon>
        <taxon>eudicotyledons</taxon>
        <taxon>Gunneridae</taxon>
        <taxon>Pentapetalae</taxon>
        <taxon>rosids</taxon>
        <taxon>fabids</taxon>
        <taxon>Fabales</taxon>
        <taxon>Fabaceae</taxon>
        <taxon>Papilionoideae</taxon>
        <taxon>50 kb inversion clade</taxon>
        <taxon>NPAAA clade</taxon>
        <taxon>Hologalegina</taxon>
        <taxon>IRL clade</taxon>
        <taxon>Trifolieae</taxon>
        <taxon>Trifolium</taxon>
    </lineage>
</organism>
<protein>
    <submittedName>
        <fullName evidence="2">Uncharacterized protein</fullName>
    </submittedName>
</protein>
<accession>A0A2Z6MPB1</accession>
<sequence>MIGGGAIAAVVLTVRSLVQFGVCVSSFLFLSPPLLRVVYLMRGEKEELTLNIEGERV</sequence>
<evidence type="ECO:0000256" key="1">
    <source>
        <dbReference type="SAM" id="Phobius"/>
    </source>
</evidence>
<evidence type="ECO:0000313" key="3">
    <source>
        <dbReference type="Proteomes" id="UP000242715"/>
    </source>
</evidence>
<evidence type="ECO:0000313" key="2">
    <source>
        <dbReference type="EMBL" id="GAU25370.1"/>
    </source>
</evidence>
<dbReference type="EMBL" id="DF973311">
    <property type="protein sequence ID" value="GAU25370.1"/>
    <property type="molecule type" value="Genomic_DNA"/>
</dbReference>
<dbReference type="AlphaFoldDB" id="A0A2Z6MPB1"/>
<feature type="transmembrane region" description="Helical" evidence="1">
    <location>
        <begin position="6"/>
        <end position="30"/>
    </location>
</feature>
<keyword evidence="3" id="KW-1185">Reference proteome</keyword>
<keyword evidence="1" id="KW-0472">Membrane</keyword>